<evidence type="ECO:0000256" key="2">
    <source>
        <dbReference type="ARBA" id="ARBA00007970"/>
    </source>
</evidence>
<dbReference type="PANTHER" id="PTHR42885:SF2">
    <property type="entry name" value="HISTIDINOL-PHOSPHATE AMINOTRANSFERASE"/>
    <property type="match status" value="1"/>
</dbReference>
<evidence type="ECO:0000256" key="7">
    <source>
        <dbReference type="ARBA" id="ARBA00022898"/>
    </source>
</evidence>
<dbReference type="InterPro" id="IPR004839">
    <property type="entry name" value="Aminotransferase_I/II_large"/>
</dbReference>
<comment type="subunit">
    <text evidence="3 9">Homodimer.</text>
</comment>
<keyword evidence="12" id="KW-1185">Reference proteome</keyword>
<dbReference type="Pfam" id="PF00155">
    <property type="entry name" value="Aminotran_1_2"/>
    <property type="match status" value="1"/>
</dbReference>
<evidence type="ECO:0000313" key="11">
    <source>
        <dbReference type="EMBL" id="SFL84307.1"/>
    </source>
</evidence>
<dbReference type="GO" id="GO:0030170">
    <property type="term" value="F:pyridoxal phosphate binding"/>
    <property type="evidence" value="ECO:0007669"/>
    <property type="project" value="InterPro"/>
</dbReference>
<dbReference type="InterPro" id="IPR015421">
    <property type="entry name" value="PyrdxlP-dep_Trfase_major"/>
</dbReference>
<dbReference type="EC" id="2.6.1.9" evidence="9"/>
<accession>A0A1I4L0Z0</accession>
<keyword evidence="4 9" id="KW-0032">Aminotransferase</keyword>
<feature type="modified residue" description="N6-(pyridoxal phosphate)lysine" evidence="9">
    <location>
        <position position="230"/>
    </location>
</feature>
<gene>
    <name evidence="9" type="primary">hisC</name>
    <name evidence="11" type="ORF">SAMN02983006_02176</name>
</gene>
<dbReference type="UniPathway" id="UPA00031">
    <property type="reaction ID" value="UER00012"/>
</dbReference>
<reference evidence="11 12" key="1">
    <citation type="submission" date="2016-10" db="EMBL/GenBank/DDBJ databases">
        <authorList>
            <person name="de Groot N.N."/>
        </authorList>
    </citation>
    <scope>NUCLEOTIDE SEQUENCE [LARGE SCALE GENOMIC DNA]</scope>
    <source>
        <strain evidence="11 12">ATCC 51327</strain>
    </source>
</reference>
<organism evidence="11 12">
    <name type="scientific">Halanaerobium salsuginis</name>
    <dbReference type="NCBI Taxonomy" id="29563"/>
    <lineage>
        <taxon>Bacteria</taxon>
        <taxon>Bacillati</taxon>
        <taxon>Bacillota</taxon>
        <taxon>Clostridia</taxon>
        <taxon>Halanaerobiales</taxon>
        <taxon>Halanaerobiaceae</taxon>
        <taxon>Halanaerobium</taxon>
    </lineage>
</organism>
<evidence type="ECO:0000256" key="8">
    <source>
        <dbReference type="ARBA" id="ARBA00023102"/>
    </source>
</evidence>
<comment type="cofactor">
    <cofactor evidence="1 9">
        <name>pyridoxal 5'-phosphate</name>
        <dbReference type="ChEBI" id="CHEBI:597326"/>
    </cofactor>
</comment>
<comment type="pathway">
    <text evidence="9">Amino-acid biosynthesis; L-histidine biosynthesis; L-histidine from 5-phospho-alpha-D-ribose 1-diphosphate: step 7/9.</text>
</comment>
<dbReference type="PROSITE" id="PS00599">
    <property type="entry name" value="AA_TRANSFER_CLASS_2"/>
    <property type="match status" value="1"/>
</dbReference>
<keyword evidence="5 9" id="KW-0028">Amino-acid biosynthesis</keyword>
<dbReference type="InterPro" id="IPR005861">
    <property type="entry name" value="HisP_aminotrans"/>
</dbReference>
<evidence type="ECO:0000256" key="1">
    <source>
        <dbReference type="ARBA" id="ARBA00001933"/>
    </source>
</evidence>
<name>A0A1I4L0Z0_9FIRM</name>
<dbReference type="GO" id="GO:0000105">
    <property type="term" value="P:L-histidine biosynthetic process"/>
    <property type="evidence" value="ECO:0007669"/>
    <property type="project" value="UniProtKB-UniRule"/>
</dbReference>
<comment type="similarity">
    <text evidence="2 9">Belongs to the class-II pyridoxal-phosphate-dependent aminotransferase family. Histidinol-phosphate aminotransferase subfamily.</text>
</comment>
<dbReference type="STRING" id="29563.SAMN02983006_02176"/>
<evidence type="ECO:0000256" key="6">
    <source>
        <dbReference type="ARBA" id="ARBA00022679"/>
    </source>
</evidence>
<evidence type="ECO:0000256" key="4">
    <source>
        <dbReference type="ARBA" id="ARBA00022576"/>
    </source>
</evidence>
<dbReference type="RefSeq" id="WP_089862217.1">
    <property type="nucleotide sequence ID" value="NZ_FOTI01000035.1"/>
</dbReference>
<dbReference type="CDD" id="cd00609">
    <property type="entry name" value="AAT_like"/>
    <property type="match status" value="1"/>
</dbReference>
<evidence type="ECO:0000256" key="5">
    <source>
        <dbReference type="ARBA" id="ARBA00022605"/>
    </source>
</evidence>
<proteinExistence type="inferred from homology"/>
<comment type="catalytic activity">
    <reaction evidence="9">
        <text>L-histidinol phosphate + 2-oxoglutarate = 3-(imidazol-4-yl)-2-oxopropyl phosphate + L-glutamate</text>
        <dbReference type="Rhea" id="RHEA:23744"/>
        <dbReference type="ChEBI" id="CHEBI:16810"/>
        <dbReference type="ChEBI" id="CHEBI:29985"/>
        <dbReference type="ChEBI" id="CHEBI:57766"/>
        <dbReference type="ChEBI" id="CHEBI:57980"/>
        <dbReference type="EC" id="2.6.1.9"/>
    </reaction>
</comment>
<evidence type="ECO:0000313" key="12">
    <source>
        <dbReference type="Proteomes" id="UP000199006"/>
    </source>
</evidence>
<keyword evidence="8 9" id="KW-0368">Histidine biosynthesis</keyword>
<dbReference type="Gene3D" id="3.90.1150.10">
    <property type="entry name" value="Aspartate Aminotransferase, domain 1"/>
    <property type="match status" value="1"/>
</dbReference>
<dbReference type="GO" id="GO:0004400">
    <property type="term" value="F:histidinol-phosphate transaminase activity"/>
    <property type="evidence" value="ECO:0007669"/>
    <property type="project" value="UniProtKB-UniRule"/>
</dbReference>
<dbReference type="InterPro" id="IPR001917">
    <property type="entry name" value="Aminotrans_II_pyridoxalP_BS"/>
</dbReference>
<dbReference type="Gene3D" id="3.40.640.10">
    <property type="entry name" value="Type I PLP-dependent aspartate aminotransferase-like (Major domain)"/>
    <property type="match status" value="1"/>
</dbReference>
<dbReference type="InterPro" id="IPR015422">
    <property type="entry name" value="PyrdxlP-dep_Trfase_small"/>
</dbReference>
<evidence type="ECO:0000256" key="3">
    <source>
        <dbReference type="ARBA" id="ARBA00011738"/>
    </source>
</evidence>
<evidence type="ECO:0000259" key="10">
    <source>
        <dbReference type="Pfam" id="PF00155"/>
    </source>
</evidence>
<dbReference type="OrthoDB" id="9813612at2"/>
<dbReference type="PANTHER" id="PTHR42885">
    <property type="entry name" value="HISTIDINOL-PHOSPHATE AMINOTRANSFERASE-RELATED"/>
    <property type="match status" value="1"/>
</dbReference>
<dbReference type="HAMAP" id="MF_01023">
    <property type="entry name" value="HisC_aminotrans_2"/>
    <property type="match status" value="1"/>
</dbReference>
<dbReference type="EMBL" id="FOTI01000035">
    <property type="protein sequence ID" value="SFL84307.1"/>
    <property type="molecule type" value="Genomic_DNA"/>
</dbReference>
<protein>
    <recommendedName>
        <fullName evidence="9">Histidinol-phosphate aminotransferase</fullName>
        <ecNumber evidence="9">2.6.1.9</ecNumber>
    </recommendedName>
    <alternativeName>
        <fullName evidence="9">Imidazole acetol-phosphate transaminase</fullName>
    </alternativeName>
</protein>
<keyword evidence="6 9" id="KW-0808">Transferase</keyword>
<keyword evidence="7 9" id="KW-0663">Pyridoxal phosphate</keyword>
<evidence type="ECO:0000256" key="9">
    <source>
        <dbReference type="HAMAP-Rule" id="MF_01023"/>
    </source>
</evidence>
<dbReference type="Proteomes" id="UP000199006">
    <property type="component" value="Unassembled WGS sequence"/>
</dbReference>
<sequence length="371" mass="42176">MSPIKQNEKIIQLKSMLRSEVKAISPYQAEIDSFKVKINLAGNESPFDLPAVVKKEFKACFEQAEINRYPDIYSEKLQQKMAAYLSEELKQKVTADQVIVGNGSDNILDILIRAFVNPGDKVLAQAPTFSMYKYFTELSGGEYLAVPLNENFNYQSLQKIINQEKPKIIFFCSPNNPTGQPIARELILKIAELFTGPVIVDEAYADFSELNLLSDIKTHPNLAVTRTFSKAFGLAGIRFGYLYGNNALVEELKKVLVPYNLNSLTDLLVSVMLDNIEIIKQRVAVIKEQRQLMYQQLNSYQKWRLYPSMANFLYIEGQKTTIFKKLLNQHGIKIRSYNSETPAIRITIGSAAENEAVLNVFAEFKQLEQEE</sequence>
<dbReference type="InterPro" id="IPR015424">
    <property type="entry name" value="PyrdxlP-dep_Trfase"/>
</dbReference>
<feature type="domain" description="Aminotransferase class I/classII large" evidence="10">
    <location>
        <begin position="36"/>
        <end position="359"/>
    </location>
</feature>
<dbReference type="AlphaFoldDB" id="A0A1I4L0Z0"/>
<dbReference type="SUPFAM" id="SSF53383">
    <property type="entry name" value="PLP-dependent transferases"/>
    <property type="match status" value="1"/>
</dbReference>
<dbReference type="NCBIfam" id="TIGR01141">
    <property type="entry name" value="hisC"/>
    <property type="match status" value="1"/>
</dbReference>